<sequence>MSDAAALMDRMYRHQRRIYDVTRKYYLLGRDEAIARLAPGPGEAVLEIGCGTGRNLIRAARAAPQAQFYGLDVSREMLETAEAAIRRAGLAGRVSVAQADATAFDPAALFGRATFERVMISYALSMIPPWREALAKGLDVVAPGGALHVVDFGDCAGLPAPFKAALRRWLAAFDVTPREDLDETLAAFAAARGFSSATESWGRGYATLAVARRAA</sequence>
<dbReference type="GO" id="GO:0032259">
    <property type="term" value="P:methylation"/>
    <property type="evidence" value="ECO:0007669"/>
    <property type="project" value="UniProtKB-KW"/>
</dbReference>
<gene>
    <name evidence="4" type="ORF">DFR50_10596</name>
</gene>
<keyword evidence="5" id="KW-1185">Reference proteome</keyword>
<evidence type="ECO:0000259" key="3">
    <source>
        <dbReference type="Pfam" id="PF13649"/>
    </source>
</evidence>
<keyword evidence="2 4" id="KW-0808">Transferase</keyword>
<evidence type="ECO:0000313" key="4">
    <source>
        <dbReference type="EMBL" id="RBP16453.1"/>
    </source>
</evidence>
<dbReference type="EMBL" id="QNRK01000005">
    <property type="protein sequence ID" value="RBP16453.1"/>
    <property type="molecule type" value="Genomic_DNA"/>
</dbReference>
<feature type="domain" description="Methyltransferase" evidence="3">
    <location>
        <begin position="45"/>
        <end position="145"/>
    </location>
</feature>
<dbReference type="SUPFAM" id="SSF53335">
    <property type="entry name" value="S-adenosyl-L-methionine-dependent methyltransferases"/>
    <property type="match status" value="1"/>
</dbReference>
<protein>
    <submittedName>
        <fullName evidence="4">S-adenosylmethionine-diacylgycerolhomoserine-N-methyltransferase</fullName>
    </submittedName>
</protein>
<dbReference type="Gene3D" id="3.40.50.150">
    <property type="entry name" value="Vaccinia Virus protein VP39"/>
    <property type="match status" value="1"/>
</dbReference>
<dbReference type="InterPro" id="IPR029063">
    <property type="entry name" value="SAM-dependent_MTases_sf"/>
</dbReference>
<dbReference type="PANTHER" id="PTHR43861:SF1">
    <property type="entry name" value="TRANS-ACONITATE 2-METHYLTRANSFERASE"/>
    <property type="match status" value="1"/>
</dbReference>
<evidence type="ECO:0000256" key="1">
    <source>
        <dbReference type="ARBA" id="ARBA00022603"/>
    </source>
</evidence>
<dbReference type="Proteomes" id="UP000253529">
    <property type="component" value="Unassembled WGS sequence"/>
</dbReference>
<dbReference type="Pfam" id="PF13649">
    <property type="entry name" value="Methyltransf_25"/>
    <property type="match status" value="1"/>
</dbReference>
<dbReference type="PANTHER" id="PTHR43861">
    <property type="entry name" value="TRANS-ACONITATE 2-METHYLTRANSFERASE-RELATED"/>
    <property type="match status" value="1"/>
</dbReference>
<keyword evidence="1 4" id="KW-0489">Methyltransferase</keyword>
<organism evidence="4 5">
    <name type="scientific">Roseiarcus fermentans</name>
    <dbReference type="NCBI Taxonomy" id="1473586"/>
    <lineage>
        <taxon>Bacteria</taxon>
        <taxon>Pseudomonadati</taxon>
        <taxon>Pseudomonadota</taxon>
        <taxon>Alphaproteobacteria</taxon>
        <taxon>Hyphomicrobiales</taxon>
        <taxon>Roseiarcaceae</taxon>
        <taxon>Roseiarcus</taxon>
    </lineage>
</organism>
<dbReference type="GO" id="GO:0008168">
    <property type="term" value="F:methyltransferase activity"/>
    <property type="evidence" value="ECO:0007669"/>
    <property type="project" value="UniProtKB-KW"/>
</dbReference>
<accession>A0A366FP38</accession>
<comment type="caution">
    <text evidence="4">The sequence shown here is derived from an EMBL/GenBank/DDBJ whole genome shotgun (WGS) entry which is preliminary data.</text>
</comment>
<evidence type="ECO:0000256" key="2">
    <source>
        <dbReference type="ARBA" id="ARBA00022679"/>
    </source>
</evidence>
<reference evidence="4 5" key="1">
    <citation type="submission" date="2018-06" db="EMBL/GenBank/DDBJ databases">
        <title>Genomic Encyclopedia of Type Strains, Phase IV (KMG-IV): sequencing the most valuable type-strain genomes for metagenomic binning, comparative biology and taxonomic classification.</title>
        <authorList>
            <person name="Goeker M."/>
        </authorList>
    </citation>
    <scope>NUCLEOTIDE SEQUENCE [LARGE SCALE GENOMIC DNA]</scope>
    <source>
        <strain evidence="4 5">DSM 24875</strain>
    </source>
</reference>
<dbReference type="InterPro" id="IPR041698">
    <property type="entry name" value="Methyltransf_25"/>
</dbReference>
<proteinExistence type="predicted"/>
<evidence type="ECO:0000313" key="5">
    <source>
        <dbReference type="Proteomes" id="UP000253529"/>
    </source>
</evidence>
<dbReference type="AlphaFoldDB" id="A0A366FP38"/>
<name>A0A366FP38_9HYPH</name>
<dbReference type="CDD" id="cd02440">
    <property type="entry name" value="AdoMet_MTases"/>
    <property type="match status" value="1"/>
</dbReference>